<name>A0A644YSC4_9ZZZZ</name>
<sequence>MYIISSCLCGVNCKYSGGNNLNHKCLDLLKEGKAVLVCPEQLGGLHTPRTPAEIQGSSEGILNGNDKIITKENIDVTKEFLKGAYETLHIAKLSNINKAILKDGSPSCGVNYVYDGNFNGTKTQGKGLTATILDKYGIDVISDIDLEGE</sequence>
<organism evidence="1">
    <name type="scientific">bioreactor metagenome</name>
    <dbReference type="NCBI Taxonomy" id="1076179"/>
    <lineage>
        <taxon>unclassified sequences</taxon>
        <taxon>metagenomes</taxon>
        <taxon>ecological metagenomes</taxon>
    </lineage>
</organism>
<dbReference type="EMBL" id="VSSQ01006014">
    <property type="protein sequence ID" value="MPM31229.1"/>
    <property type="molecule type" value="Genomic_DNA"/>
</dbReference>
<dbReference type="Pfam" id="PF04463">
    <property type="entry name" value="2-thiour_desulf"/>
    <property type="match status" value="1"/>
</dbReference>
<comment type="caution">
    <text evidence="1">The sequence shown here is derived from an EMBL/GenBank/DDBJ whole genome shotgun (WGS) entry which is preliminary data.</text>
</comment>
<accession>A0A644YSC4</accession>
<dbReference type="PANTHER" id="PTHR30087">
    <property type="entry name" value="INNER MEMBRANE PROTEIN"/>
    <property type="match status" value="1"/>
</dbReference>
<dbReference type="PANTHER" id="PTHR30087:SF1">
    <property type="entry name" value="HYPOTHETICAL CYTOSOLIC PROTEIN"/>
    <property type="match status" value="1"/>
</dbReference>
<protein>
    <submittedName>
        <fullName evidence="1">Uncharacterized protein</fullName>
    </submittedName>
</protein>
<dbReference type="AlphaFoldDB" id="A0A644YSC4"/>
<reference evidence="1" key="1">
    <citation type="submission" date="2019-08" db="EMBL/GenBank/DDBJ databases">
        <authorList>
            <person name="Kucharzyk K."/>
            <person name="Murdoch R.W."/>
            <person name="Higgins S."/>
            <person name="Loffler F."/>
        </authorList>
    </citation>
    <scope>NUCLEOTIDE SEQUENCE</scope>
</reference>
<evidence type="ECO:0000313" key="1">
    <source>
        <dbReference type="EMBL" id="MPM31229.1"/>
    </source>
</evidence>
<proteinExistence type="predicted"/>
<dbReference type="InterPro" id="IPR007553">
    <property type="entry name" value="2-thiour_desulf"/>
</dbReference>
<gene>
    <name evidence="1" type="ORF">SDC9_77783</name>
</gene>